<gene>
    <name evidence="1" type="ORF">QLQ12_00185</name>
</gene>
<name>A0ABT6WBC5_9ACTN</name>
<dbReference type="Proteomes" id="UP001241758">
    <property type="component" value="Unassembled WGS sequence"/>
</dbReference>
<sequence>MDVHVGDEVRPVPGLRRQAILSVLALNAGTAVSAERLIDRLLAGRAHLHAATALAADGGVIRARQELDRARALFASCGAALFIDQADQAEQRLLT</sequence>
<evidence type="ECO:0000313" key="1">
    <source>
        <dbReference type="EMBL" id="MDI6097024.1"/>
    </source>
</evidence>
<dbReference type="InterPro" id="IPR036388">
    <property type="entry name" value="WH-like_DNA-bd_sf"/>
</dbReference>
<comment type="caution">
    <text evidence="1">The sequence shown here is derived from an EMBL/GenBank/DDBJ whole genome shotgun (WGS) entry which is preliminary data.</text>
</comment>
<dbReference type="RefSeq" id="WP_282756172.1">
    <property type="nucleotide sequence ID" value="NZ_JASCTH010000001.1"/>
</dbReference>
<keyword evidence="2" id="KW-1185">Reference proteome</keyword>
<protein>
    <submittedName>
        <fullName evidence="1">Uncharacterized protein</fullName>
    </submittedName>
</protein>
<organism evidence="1 2">
    <name type="scientific">Actinoplanes sandaracinus</name>
    <dbReference type="NCBI Taxonomy" id="3045177"/>
    <lineage>
        <taxon>Bacteria</taxon>
        <taxon>Bacillati</taxon>
        <taxon>Actinomycetota</taxon>
        <taxon>Actinomycetes</taxon>
        <taxon>Micromonosporales</taxon>
        <taxon>Micromonosporaceae</taxon>
        <taxon>Actinoplanes</taxon>
    </lineage>
</organism>
<proteinExistence type="predicted"/>
<evidence type="ECO:0000313" key="2">
    <source>
        <dbReference type="Proteomes" id="UP001241758"/>
    </source>
</evidence>
<reference evidence="1 2" key="1">
    <citation type="submission" date="2023-05" db="EMBL/GenBank/DDBJ databases">
        <title>Actinoplanes sp. NEAU-A12 genome sequencing.</title>
        <authorList>
            <person name="Wang Z.-S."/>
        </authorList>
    </citation>
    <scope>NUCLEOTIDE SEQUENCE [LARGE SCALE GENOMIC DNA]</scope>
    <source>
        <strain evidence="1 2">NEAU-A12</strain>
    </source>
</reference>
<accession>A0ABT6WBC5</accession>
<dbReference type="Gene3D" id="1.10.10.10">
    <property type="entry name" value="Winged helix-like DNA-binding domain superfamily/Winged helix DNA-binding domain"/>
    <property type="match status" value="1"/>
</dbReference>
<dbReference type="EMBL" id="JASCTH010000001">
    <property type="protein sequence ID" value="MDI6097024.1"/>
    <property type="molecule type" value="Genomic_DNA"/>
</dbReference>